<evidence type="ECO:0000313" key="2">
    <source>
        <dbReference type="Proteomes" id="UP000821865"/>
    </source>
</evidence>
<dbReference type="Proteomes" id="UP000821865">
    <property type="component" value="Chromosome 2"/>
</dbReference>
<name>A0ACB8DBX8_DERSI</name>
<evidence type="ECO:0000313" key="1">
    <source>
        <dbReference type="EMBL" id="KAH7965607.1"/>
    </source>
</evidence>
<sequence>MVSPILFNIALIGVPPLLDKILEVRHVLHADDNTMWSSTGSVGAMESRLQEAADVVSDYVKSCGLSCAPQKSELVLVSSRKKYASDSPTINTQLKGHNIVLSQSVKILGMVFQSDHSNTT</sequence>
<organism evidence="1 2">
    <name type="scientific">Dermacentor silvarum</name>
    <name type="common">Tick</name>
    <dbReference type="NCBI Taxonomy" id="543639"/>
    <lineage>
        <taxon>Eukaryota</taxon>
        <taxon>Metazoa</taxon>
        <taxon>Ecdysozoa</taxon>
        <taxon>Arthropoda</taxon>
        <taxon>Chelicerata</taxon>
        <taxon>Arachnida</taxon>
        <taxon>Acari</taxon>
        <taxon>Parasitiformes</taxon>
        <taxon>Ixodida</taxon>
        <taxon>Ixodoidea</taxon>
        <taxon>Ixodidae</taxon>
        <taxon>Rhipicephalinae</taxon>
        <taxon>Dermacentor</taxon>
    </lineage>
</organism>
<proteinExistence type="predicted"/>
<protein>
    <submittedName>
        <fullName evidence="1">Uncharacterized protein</fullName>
    </submittedName>
</protein>
<comment type="caution">
    <text evidence="1">The sequence shown here is derived from an EMBL/GenBank/DDBJ whole genome shotgun (WGS) entry which is preliminary data.</text>
</comment>
<keyword evidence="2" id="KW-1185">Reference proteome</keyword>
<gene>
    <name evidence="1" type="ORF">HPB49_008984</name>
</gene>
<reference evidence="1" key="1">
    <citation type="submission" date="2020-05" db="EMBL/GenBank/DDBJ databases">
        <title>Large-scale comparative analyses of tick genomes elucidate their genetic diversity and vector capacities.</title>
        <authorList>
            <person name="Jia N."/>
            <person name="Wang J."/>
            <person name="Shi W."/>
            <person name="Du L."/>
            <person name="Sun Y."/>
            <person name="Zhan W."/>
            <person name="Jiang J."/>
            <person name="Wang Q."/>
            <person name="Zhang B."/>
            <person name="Ji P."/>
            <person name="Sakyi L.B."/>
            <person name="Cui X."/>
            <person name="Yuan T."/>
            <person name="Jiang B."/>
            <person name="Yang W."/>
            <person name="Lam T.T.-Y."/>
            <person name="Chang Q."/>
            <person name="Ding S."/>
            <person name="Wang X."/>
            <person name="Zhu J."/>
            <person name="Ruan X."/>
            <person name="Zhao L."/>
            <person name="Wei J."/>
            <person name="Que T."/>
            <person name="Du C."/>
            <person name="Cheng J."/>
            <person name="Dai P."/>
            <person name="Han X."/>
            <person name="Huang E."/>
            <person name="Gao Y."/>
            <person name="Liu J."/>
            <person name="Shao H."/>
            <person name="Ye R."/>
            <person name="Li L."/>
            <person name="Wei W."/>
            <person name="Wang X."/>
            <person name="Wang C."/>
            <person name="Yang T."/>
            <person name="Huo Q."/>
            <person name="Li W."/>
            <person name="Guo W."/>
            <person name="Chen H."/>
            <person name="Zhou L."/>
            <person name="Ni X."/>
            <person name="Tian J."/>
            <person name="Zhou Y."/>
            <person name="Sheng Y."/>
            <person name="Liu T."/>
            <person name="Pan Y."/>
            <person name="Xia L."/>
            <person name="Li J."/>
            <person name="Zhao F."/>
            <person name="Cao W."/>
        </authorList>
    </citation>
    <scope>NUCLEOTIDE SEQUENCE</scope>
    <source>
        <strain evidence="1">Dsil-2018</strain>
    </source>
</reference>
<dbReference type="EMBL" id="CM023471">
    <property type="protein sequence ID" value="KAH7965607.1"/>
    <property type="molecule type" value="Genomic_DNA"/>
</dbReference>
<accession>A0ACB8DBX8</accession>